<comment type="caution">
    <text evidence="1">The sequence shown here is derived from an EMBL/GenBank/DDBJ whole genome shotgun (WGS) entry which is preliminary data.</text>
</comment>
<proteinExistence type="predicted"/>
<sequence length="24" mass="2574">VKTIATNFTLVYLPTSISLQPPLG</sequence>
<gene>
    <name evidence="1" type="ORF">CFC21_038273</name>
</gene>
<dbReference type="EMBL" id="CM022217">
    <property type="protein sequence ID" value="KAF7026147.1"/>
    <property type="molecule type" value="Genomic_DNA"/>
</dbReference>
<dbReference type="AlphaFoldDB" id="A0A9R1FDY3"/>
<dbReference type="Proteomes" id="UP000815260">
    <property type="component" value="Chromosome 3A"/>
</dbReference>
<feature type="non-terminal residue" evidence="1">
    <location>
        <position position="24"/>
    </location>
</feature>
<organism evidence="1">
    <name type="scientific">Triticum aestivum</name>
    <name type="common">Wheat</name>
    <dbReference type="NCBI Taxonomy" id="4565"/>
    <lineage>
        <taxon>Eukaryota</taxon>
        <taxon>Viridiplantae</taxon>
        <taxon>Streptophyta</taxon>
        <taxon>Embryophyta</taxon>
        <taxon>Tracheophyta</taxon>
        <taxon>Spermatophyta</taxon>
        <taxon>Magnoliopsida</taxon>
        <taxon>Liliopsida</taxon>
        <taxon>Poales</taxon>
        <taxon>Poaceae</taxon>
        <taxon>BOP clade</taxon>
        <taxon>Pooideae</taxon>
        <taxon>Triticodae</taxon>
        <taxon>Triticeae</taxon>
        <taxon>Triticinae</taxon>
        <taxon>Triticum</taxon>
    </lineage>
</organism>
<feature type="non-terminal residue" evidence="1">
    <location>
        <position position="1"/>
    </location>
</feature>
<reference evidence="1" key="1">
    <citation type="journal article" date="2017" name="Gigascience">
        <title>The first near-complete assembly of the hexaploid bread wheat genome, Triticum aestivum.</title>
        <authorList>
            <person name="Zimin A.V."/>
            <person name="Puiu D."/>
            <person name="Hall R."/>
            <person name="Kingan S."/>
            <person name="Clavijo B.J."/>
            <person name="Salzberg S.L."/>
        </authorList>
    </citation>
    <scope>NUCLEOTIDE SEQUENCE</scope>
    <source>
        <tissue evidence="1">Leaf</tissue>
    </source>
</reference>
<protein>
    <submittedName>
        <fullName evidence="1">Uncharacterized protein</fullName>
    </submittedName>
</protein>
<accession>A0A9R1FDY3</accession>
<reference evidence="1" key="2">
    <citation type="submission" date="2020-03" db="EMBL/GenBank/DDBJ databases">
        <title>The second near-complete assembly of the hexaploid bread wheat (Triticum aestivum) genome.</title>
        <authorList>
            <person name="Zimin A.V."/>
            <person name="Puiu D."/>
            <person name="Shumante A."/>
            <person name="Alonge M."/>
            <person name="Salzberg S.L."/>
        </authorList>
    </citation>
    <scope>NUCLEOTIDE SEQUENCE</scope>
    <source>
        <tissue evidence="1">Leaf</tissue>
    </source>
</reference>
<name>A0A9R1FDY3_WHEAT</name>
<evidence type="ECO:0000313" key="1">
    <source>
        <dbReference type="EMBL" id="KAF7026147.1"/>
    </source>
</evidence>